<gene>
    <name evidence="1" type="ordered locus">NE0230</name>
</gene>
<keyword evidence="2" id="KW-1185">Reference proteome</keyword>
<dbReference type="AlphaFoldDB" id="Q82XM7"/>
<accession>Q82XM7</accession>
<name>Q82XM7_NITEU</name>
<dbReference type="Proteomes" id="UP000001416">
    <property type="component" value="Chromosome"/>
</dbReference>
<sequence>MGLRLRRNSAIESLTIRVKAVISESVKGFGFFAIGGHESVAWLARPLPQILSAVWRPVGLQLHIFNPPKIYPAVTTITTSGSVAVITKSALGSVTGCSSLSLT</sequence>
<dbReference type="EMBL" id="AL954747">
    <property type="protein sequence ID" value="CAD84141.1"/>
    <property type="molecule type" value="Genomic_DNA"/>
</dbReference>
<organism evidence="1 2">
    <name type="scientific">Nitrosomonas europaea (strain ATCC 19718 / CIP 103999 / KCTC 2705 / NBRC 14298)</name>
    <dbReference type="NCBI Taxonomy" id="228410"/>
    <lineage>
        <taxon>Bacteria</taxon>
        <taxon>Pseudomonadati</taxon>
        <taxon>Pseudomonadota</taxon>
        <taxon>Betaproteobacteria</taxon>
        <taxon>Nitrosomonadales</taxon>
        <taxon>Nitrosomonadaceae</taxon>
        <taxon>Nitrosomonas</taxon>
    </lineage>
</organism>
<dbReference type="HOGENOM" id="CLU_2260777_0_0_4"/>
<evidence type="ECO:0000313" key="1">
    <source>
        <dbReference type="EMBL" id="CAD84141.1"/>
    </source>
</evidence>
<protein>
    <submittedName>
        <fullName evidence="1">Uncharacterized protein</fullName>
    </submittedName>
</protein>
<proteinExistence type="predicted"/>
<reference evidence="1 2" key="1">
    <citation type="journal article" date="2003" name="J. Bacteriol.">
        <title>Complete genome sequence of the ammonia-oxidizing bacterium and obligate chemolithoautotroph Nitrosomonas europaea.</title>
        <authorList>
            <person name="Chain P."/>
            <person name="Lamerdin J."/>
            <person name="Larimer F."/>
            <person name="Regala W."/>
            <person name="Land M."/>
            <person name="Hauser L."/>
            <person name="Hooper A."/>
            <person name="Klotz M."/>
            <person name="Norton J."/>
            <person name="Sayavedra-Soto L."/>
            <person name="Arciero D."/>
            <person name="Hommes N."/>
            <person name="Whittaker M."/>
            <person name="Arp D."/>
        </authorList>
    </citation>
    <scope>NUCLEOTIDE SEQUENCE [LARGE SCALE GENOMIC DNA]</scope>
    <source>
        <strain evidence="2">ATCC 19718 / CIP 103999 / KCTC 2705 / NBRC 14298</strain>
    </source>
</reference>
<dbReference type="KEGG" id="neu:NE0230"/>
<evidence type="ECO:0000313" key="2">
    <source>
        <dbReference type="Proteomes" id="UP000001416"/>
    </source>
</evidence>